<keyword evidence="1" id="KW-0812">Transmembrane</keyword>
<proteinExistence type="predicted"/>
<evidence type="ECO:0000313" key="2">
    <source>
        <dbReference type="EMBL" id="QSF45285.1"/>
    </source>
</evidence>
<protein>
    <submittedName>
        <fullName evidence="2">Uncharacterized protein</fullName>
    </submittedName>
</protein>
<keyword evidence="3" id="KW-1185">Reference proteome</keyword>
<dbReference type="Proteomes" id="UP000663452">
    <property type="component" value="Chromosome"/>
</dbReference>
<organism evidence="2 3">
    <name type="scientific">Paenibacillus tianjinensis</name>
    <dbReference type="NCBI Taxonomy" id="2810347"/>
    <lineage>
        <taxon>Bacteria</taxon>
        <taxon>Bacillati</taxon>
        <taxon>Bacillota</taxon>
        <taxon>Bacilli</taxon>
        <taxon>Bacillales</taxon>
        <taxon>Paenibacillaceae</taxon>
        <taxon>Paenibacillus</taxon>
    </lineage>
</organism>
<dbReference type="RefSeq" id="WP_206102749.1">
    <property type="nucleotide sequence ID" value="NZ_CP070969.1"/>
</dbReference>
<feature type="transmembrane region" description="Helical" evidence="1">
    <location>
        <begin position="56"/>
        <end position="85"/>
    </location>
</feature>
<accession>A0ABX7LAU5</accession>
<sequence>MNGFLKSYVVIGTVLYIGICIAMLAFGGLYFFAELVMIGIGYMLHKKRAHLKASGFWTNWICGTTVGLIAGAFLGPGVIVAAPLVRFGFVYWF</sequence>
<reference evidence="2 3" key="1">
    <citation type="submission" date="2021-02" db="EMBL/GenBank/DDBJ databases">
        <title>Paenibacillus tianjinensis sp. nov.</title>
        <authorList>
            <person name="Liu H."/>
        </authorList>
    </citation>
    <scope>NUCLEOTIDE SEQUENCE [LARGE SCALE GENOMIC DNA]</scope>
    <source>
        <strain evidence="2 3">TB2019</strain>
    </source>
</reference>
<dbReference type="EMBL" id="CP070969">
    <property type="protein sequence ID" value="QSF45285.1"/>
    <property type="molecule type" value="Genomic_DNA"/>
</dbReference>
<keyword evidence="1" id="KW-1133">Transmembrane helix</keyword>
<name>A0ABX7LAU5_9BACL</name>
<evidence type="ECO:0000256" key="1">
    <source>
        <dbReference type="SAM" id="Phobius"/>
    </source>
</evidence>
<gene>
    <name evidence="2" type="ORF">JRJ22_00980</name>
</gene>
<keyword evidence="1" id="KW-0472">Membrane</keyword>
<feature type="transmembrane region" description="Helical" evidence="1">
    <location>
        <begin position="15"/>
        <end position="44"/>
    </location>
</feature>
<evidence type="ECO:0000313" key="3">
    <source>
        <dbReference type="Proteomes" id="UP000663452"/>
    </source>
</evidence>